<proteinExistence type="predicted"/>
<feature type="non-terminal residue" evidence="1">
    <location>
        <position position="1"/>
    </location>
</feature>
<gene>
    <name evidence="1" type="ORF">T4D_8459</name>
</gene>
<dbReference type="AlphaFoldDB" id="A0A0V1FTY0"/>
<protein>
    <submittedName>
        <fullName evidence="1">Uncharacterized protein</fullName>
    </submittedName>
</protein>
<accession>A0A0V1FTY0</accession>
<reference evidence="1 2" key="1">
    <citation type="submission" date="2015-01" db="EMBL/GenBank/DDBJ databases">
        <title>Evolution of Trichinella species and genotypes.</title>
        <authorList>
            <person name="Korhonen P.K."/>
            <person name="Edoardo P."/>
            <person name="Giuseppe L.R."/>
            <person name="Gasser R.B."/>
        </authorList>
    </citation>
    <scope>NUCLEOTIDE SEQUENCE [LARGE SCALE GENOMIC DNA]</scope>
    <source>
        <strain evidence="1">ISS470</strain>
    </source>
</reference>
<evidence type="ECO:0000313" key="1">
    <source>
        <dbReference type="EMBL" id="KRY89295.1"/>
    </source>
</evidence>
<sequence length="172" mass="19881">LQRSVLERFVMSVKMWFGDRGKSVVDWNRSKVMMLVNCCDFSRGQLQAKPALSSWPSASEFACLVDLNRWKKLLPRFQDWSNICCKASKSPGCCASTLVAFSPKPPHLDFDHLDQMHLLVWIENQTLMKSVFGFQYPKATVCRNWPCLASHRPYVDLRFIGTARIFDQLFLN</sequence>
<keyword evidence="2" id="KW-1185">Reference proteome</keyword>
<dbReference type="Proteomes" id="UP000054995">
    <property type="component" value="Unassembled WGS sequence"/>
</dbReference>
<organism evidence="1 2">
    <name type="scientific">Trichinella pseudospiralis</name>
    <name type="common">Parasitic roundworm</name>
    <dbReference type="NCBI Taxonomy" id="6337"/>
    <lineage>
        <taxon>Eukaryota</taxon>
        <taxon>Metazoa</taxon>
        <taxon>Ecdysozoa</taxon>
        <taxon>Nematoda</taxon>
        <taxon>Enoplea</taxon>
        <taxon>Dorylaimia</taxon>
        <taxon>Trichinellida</taxon>
        <taxon>Trichinellidae</taxon>
        <taxon>Trichinella</taxon>
    </lineage>
</organism>
<comment type="caution">
    <text evidence="1">The sequence shown here is derived from an EMBL/GenBank/DDBJ whole genome shotgun (WGS) entry which is preliminary data.</text>
</comment>
<dbReference type="EMBL" id="JYDT01000033">
    <property type="protein sequence ID" value="KRY89295.1"/>
    <property type="molecule type" value="Genomic_DNA"/>
</dbReference>
<name>A0A0V1FTY0_TRIPS</name>
<evidence type="ECO:0000313" key="2">
    <source>
        <dbReference type="Proteomes" id="UP000054995"/>
    </source>
</evidence>